<organism evidence="2 3">
    <name type="scientific">Desmophyllum pertusum</name>
    <dbReference type="NCBI Taxonomy" id="174260"/>
    <lineage>
        <taxon>Eukaryota</taxon>
        <taxon>Metazoa</taxon>
        <taxon>Cnidaria</taxon>
        <taxon>Anthozoa</taxon>
        <taxon>Hexacorallia</taxon>
        <taxon>Scleractinia</taxon>
        <taxon>Caryophylliina</taxon>
        <taxon>Caryophylliidae</taxon>
        <taxon>Desmophyllum</taxon>
    </lineage>
</organism>
<dbReference type="EMBL" id="MU826381">
    <property type="protein sequence ID" value="KAJ7377273.1"/>
    <property type="molecule type" value="Genomic_DNA"/>
</dbReference>
<keyword evidence="3" id="KW-1185">Reference proteome</keyword>
<dbReference type="OrthoDB" id="1933874at2759"/>
<dbReference type="Proteomes" id="UP001163046">
    <property type="component" value="Unassembled WGS sequence"/>
</dbReference>
<evidence type="ECO:0000256" key="1">
    <source>
        <dbReference type="SAM" id="MobiDB-lite"/>
    </source>
</evidence>
<dbReference type="AlphaFoldDB" id="A0A9W9ZAS8"/>
<accession>A0A9W9ZAS8</accession>
<reference evidence="2" key="1">
    <citation type="submission" date="2023-01" db="EMBL/GenBank/DDBJ databases">
        <title>Genome assembly of the deep-sea coral Lophelia pertusa.</title>
        <authorList>
            <person name="Herrera S."/>
            <person name="Cordes E."/>
        </authorList>
    </citation>
    <scope>NUCLEOTIDE SEQUENCE</scope>
    <source>
        <strain evidence="2">USNM1676648</strain>
        <tissue evidence="2">Polyp</tissue>
    </source>
</reference>
<feature type="compositionally biased region" description="Basic and acidic residues" evidence="1">
    <location>
        <begin position="10"/>
        <end position="30"/>
    </location>
</feature>
<feature type="region of interest" description="Disordered" evidence="1">
    <location>
        <begin position="1"/>
        <end position="43"/>
    </location>
</feature>
<comment type="caution">
    <text evidence="2">The sequence shown here is derived from an EMBL/GenBank/DDBJ whole genome shotgun (WGS) entry which is preliminary data.</text>
</comment>
<gene>
    <name evidence="2" type="ORF">OS493_030084</name>
</gene>
<proteinExistence type="predicted"/>
<protein>
    <recommendedName>
        <fullName evidence="4">Selenoprotein H</fullName>
    </recommendedName>
</protein>
<evidence type="ECO:0008006" key="4">
    <source>
        <dbReference type="Google" id="ProtNLM"/>
    </source>
</evidence>
<evidence type="ECO:0000313" key="3">
    <source>
        <dbReference type="Proteomes" id="UP001163046"/>
    </source>
</evidence>
<name>A0A9W9ZAS8_9CNID</name>
<evidence type="ECO:0000313" key="2">
    <source>
        <dbReference type="EMBL" id="KAJ7377273.1"/>
    </source>
</evidence>
<sequence length="109" mass="12364">MARGRKRKKADNPDSGKEETAHDAKEESADGKSPVKRKKDSNMSLTFKIEHCAKVLINDTKPRSKSFELTVIKEDEEEVLLWTGVKKGPPRKLKFPVNSDLIEEAKKML</sequence>